<dbReference type="AlphaFoldDB" id="A0A918DS62"/>
<reference evidence="1" key="1">
    <citation type="journal article" date="2014" name="Int. J. Syst. Evol. Microbiol.">
        <title>Complete genome sequence of Corynebacterium casei LMG S-19264T (=DSM 44701T), isolated from a smear-ripened cheese.</title>
        <authorList>
            <consortium name="US DOE Joint Genome Institute (JGI-PGF)"/>
            <person name="Walter F."/>
            <person name="Albersmeier A."/>
            <person name="Kalinowski J."/>
            <person name="Ruckert C."/>
        </authorList>
    </citation>
    <scope>NUCLEOTIDE SEQUENCE</scope>
    <source>
        <strain evidence="1">CGMCC 4.7201</strain>
    </source>
</reference>
<sequence length="173" mass="19058">MFDTRSWGATEQECAAGYPCDDHPPRPFVSFHRAVDVDAPVPLTFRWLCQIRTAAYTYGRQHRSSPTLTPGADHLALGQRFLAFELVDFETDRHLTGVTYPAAAKAYGEMAVTYRVVPREPGASRLVVRLNAATPKGAARIRAGLLAFGDTLMMRKQLLTLKALAERDAAALP</sequence>
<gene>
    <name evidence="1" type="ORF">GCM10012280_00710</name>
</gene>
<organism evidence="1 2">
    <name type="scientific">Wenjunlia tyrosinilytica</name>
    <dbReference type="NCBI Taxonomy" id="1544741"/>
    <lineage>
        <taxon>Bacteria</taxon>
        <taxon>Bacillati</taxon>
        <taxon>Actinomycetota</taxon>
        <taxon>Actinomycetes</taxon>
        <taxon>Kitasatosporales</taxon>
        <taxon>Streptomycetaceae</taxon>
        <taxon>Wenjunlia</taxon>
    </lineage>
</organism>
<name>A0A918DS62_9ACTN</name>
<reference evidence="1" key="2">
    <citation type="submission" date="2020-09" db="EMBL/GenBank/DDBJ databases">
        <authorList>
            <person name="Sun Q."/>
            <person name="Zhou Y."/>
        </authorList>
    </citation>
    <scope>NUCLEOTIDE SEQUENCE</scope>
    <source>
        <strain evidence="1">CGMCC 4.7201</strain>
    </source>
</reference>
<keyword evidence="2" id="KW-1185">Reference proteome</keyword>
<accession>A0A918DS62</accession>
<evidence type="ECO:0008006" key="3">
    <source>
        <dbReference type="Google" id="ProtNLM"/>
    </source>
</evidence>
<evidence type="ECO:0000313" key="2">
    <source>
        <dbReference type="Proteomes" id="UP000641932"/>
    </source>
</evidence>
<comment type="caution">
    <text evidence="1">The sequence shown here is derived from an EMBL/GenBank/DDBJ whole genome shotgun (WGS) entry which is preliminary data.</text>
</comment>
<protein>
    <recommendedName>
        <fullName evidence="3">Polyketide cyclase / dehydrase and lipid transport</fullName>
    </recommendedName>
</protein>
<dbReference type="RefSeq" id="WP_189129392.1">
    <property type="nucleotide sequence ID" value="NZ_BMMS01000001.1"/>
</dbReference>
<dbReference type="EMBL" id="BMMS01000001">
    <property type="protein sequence ID" value="GGO79964.1"/>
    <property type="molecule type" value="Genomic_DNA"/>
</dbReference>
<dbReference type="Proteomes" id="UP000641932">
    <property type="component" value="Unassembled WGS sequence"/>
</dbReference>
<evidence type="ECO:0000313" key="1">
    <source>
        <dbReference type="EMBL" id="GGO79964.1"/>
    </source>
</evidence>
<proteinExistence type="predicted"/>